<comment type="caution">
    <text evidence="11">The sequence shown here is derived from an EMBL/GenBank/DDBJ whole genome shotgun (WGS) entry which is preliminary data.</text>
</comment>
<dbReference type="GO" id="GO:0009820">
    <property type="term" value="P:alkaloid metabolic process"/>
    <property type="evidence" value="ECO:0007669"/>
    <property type="project" value="UniProtKB-KW"/>
</dbReference>
<dbReference type="InterPro" id="IPR017805">
    <property type="entry name" value="SAM_MeTrfase_EasF-type_put"/>
</dbReference>
<gene>
    <name evidence="11" type="ORF">CBYS24578_00017642</name>
</gene>
<evidence type="ECO:0000256" key="9">
    <source>
        <dbReference type="ARBA" id="ARBA00049425"/>
    </source>
</evidence>
<dbReference type="InterPro" id="IPR051128">
    <property type="entry name" value="EgtD_Methyltrsf_superfamily"/>
</dbReference>
<keyword evidence="7" id="KW-0949">S-adenosyl-L-methionine</keyword>
<comment type="subunit">
    <text evidence="3">Homodimer.</text>
</comment>
<evidence type="ECO:0000256" key="5">
    <source>
        <dbReference type="ARBA" id="ARBA00022603"/>
    </source>
</evidence>
<proteinExistence type="inferred from homology"/>
<evidence type="ECO:0000256" key="2">
    <source>
        <dbReference type="ARBA" id="ARBA00008361"/>
    </source>
</evidence>
<evidence type="ECO:0000313" key="12">
    <source>
        <dbReference type="Proteomes" id="UP000754883"/>
    </source>
</evidence>
<keyword evidence="6" id="KW-0808">Transferase</keyword>
<evidence type="ECO:0000256" key="1">
    <source>
        <dbReference type="ARBA" id="ARBA00005107"/>
    </source>
</evidence>
<keyword evidence="12" id="KW-1185">Reference proteome</keyword>
<comment type="pathway">
    <text evidence="1">Alkaloid biosynthesis; ergot alkaloid biosynthesis.</text>
</comment>
<evidence type="ECO:0000256" key="4">
    <source>
        <dbReference type="ARBA" id="ARBA00022589"/>
    </source>
</evidence>
<name>A0A9N9US22_9HYPO</name>
<dbReference type="PANTHER" id="PTHR43397:SF1">
    <property type="entry name" value="ERGOTHIONEINE BIOSYNTHESIS PROTEIN 1"/>
    <property type="match status" value="1"/>
</dbReference>
<protein>
    <recommendedName>
        <fullName evidence="8">4-dimethylallyltryptophan N-methyltransferase</fullName>
        <ecNumber evidence="8">2.1.1.261</ecNumber>
    </recommendedName>
</protein>
<dbReference type="PIRSF" id="PIRSF018005">
    <property type="entry name" value="UCP018005"/>
    <property type="match status" value="1"/>
</dbReference>
<accession>A0A9N9US22</accession>
<dbReference type="PANTHER" id="PTHR43397">
    <property type="entry name" value="ERGOTHIONEINE BIOSYNTHESIS PROTEIN 1"/>
    <property type="match status" value="1"/>
</dbReference>
<dbReference type="EMBL" id="CABFNO020001555">
    <property type="protein sequence ID" value="CAH0000681.1"/>
    <property type="molecule type" value="Genomic_DNA"/>
</dbReference>
<dbReference type="EC" id="2.1.1.261" evidence="8"/>
<dbReference type="InterPro" id="IPR019257">
    <property type="entry name" value="MeTrfase_dom"/>
</dbReference>
<organism evidence="11 12">
    <name type="scientific">Clonostachys byssicola</name>
    <dbReference type="NCBI Taxonomy" id="160290"/>
    <lineage>
        <taxon>Eukaryota</taxon>
        <taxon>Fungi</taxon>
        <taxon>Dikarya</taxon>
        <taxon>Ascomycota</taxon>
        <taxon>Pezizomycotina</taxon>
        <taxon>Sordariomycetes</taxon>
        <taxon>Hypocreomycetidae</taxon>
        <taxon>Hypocreales</taxon>
        <taxon>Bionectriaceae</taxon>
        <taxon>Clonostachys</taxon>
    </lineage>
</organism>
<dbReference type="Proteomes" id="UP000754883">
    <property type="component" value="Unassembled WGS sequence"/>
</dbReference>
<keyword evidence="5" id="KW-0489">Methyltransferase</keyword>
<dbReference type="Pfam" id="PF10017">
    <property type="entry name" value="Methyltransf_33"/>
    <property type="match status" value="1"/>
</dbReference>
<reference evidence="12" key="1">
    <citation type="submission" date="2019-06" db="EMBL/GenBank/DDBJ databases">
        <authorList>
            <person name="Broberg M."/>
        </authorList>
    </citation>
    <scope>NUCLEOTIDE SEQUENCE [LARGE SCALE GENOMIC DNA]</scope>
</reference>
<keyword evidence="4" id="KW-0017">Alkaloid metabolism</keyword>
<evidence type="ECO:0000256" key="7">
    <source>
        <dbReference type="ARBA" id="ARBA00022691"/>
    </source>
</evidence>
<evidence type="ECO:0000313" key="11">
    <source>
        <dbReference type="EMBL" id="CAH0000681.1"/>
    </source>
</evidence>
<sequence length="359" mass="41248">MSMPQVNGDFESSLPLIGTVVDACGGDEGISQCFRSMLDQKLLWTRDQYRPIGMPQRVLPSPLLSDAEGLKLWRDITRLPTYYQTEGEIEFFNHYGHEIAGMVPPNAVLVDLGCGDVRKAKALLDHLEQLGNSVCYFALDLDKASLEHQMGILTPHYRHVRCFGLWGTFDHGLAWLNDQAFNRPRFLMSLGSIYGNDHFHDAVKSLEQLRTTGFHHQTDKMLLTMDGTQDAAIIWRSYHDHAGLFEKFIRNGYKHSNRVLNQQWYRDEDWDFVGLIQQDPLMHRFVIRARVNVTCPALKLDFPAGTEIDCYEAFKYPPDLMRRQFAMANFHEVGHWKAPKADLHHYLLVPSEDQAPMAI</sequence>
<reference evidence="11 12" key="2">
    <citation type="submission" date="2021-10" db="EMBL/GenBank/DDBJ databases">
        <authorList>
            <person name="Piombo E."/>
        </authorList>
    </citation>
    <scope>NUCLEOTIDE SEQUENCE [LARGE SCALE GENOMIC DNA]</scope>
</reference>
<dbReference type="NCBIfam" id="TIGR03439">
    <property type="entry name" value="methyl_EasF"/>
    <property type="match status" value="1"/>
</dbReference>
<dbReference type="GO" id="GO:0008168">
    <property type="term" value="F:methyltransferase activity"/>
    <property type="evidence" value="ECO:0007669"/>
    <property type="project" value="UniProtKB-KW"/>
</dbReference>
<evidence type="ECO:0000256" key="6">
    <source>
        <dbReference type="ARBA" id="ARBA00022679"/>
    </source>
</evidence>
<feature type="domain" description="Histidine-specific methyltransferase SAM-dependent" evidence="10">
    <location>
        <begin position="55"/>
        <end position="348"/>
    </location>
</feature>
<dbReference type="AlphaFoldDB" id="A0A9N9US22"/>
<evidence type="ECO:0000256" key="3">
    <source>
        <dbReference type="ARBA" id="ARBA00011738"/>
    </source>
</evidence>
<dbReference type="InterPro" id="IPR017804">
    <property type="entry name" value="MeTrfase_EgtD-like"/>
</dbReference>
<evidence type="ECO:0000256" key="8">
    <source>
        <dbReference type="ARBA" id="ARBA00039094"/>
    </source>
</evidence>
<dbReference type="InterPro" id="IPR029063">
    <property type="entry name" value="SAM-dependent_MTases_sf"/>
</dbReference>
<comment type="similarity">
    <text evidence="2">Belongs to the methyltransferase superfamily.</text>
</comment>
<evidence type="ECO:0000259" key="10">
    <source>
        <dbReference type="Pfam" id="PF10017"/>
    </source>
</evidence>
<dbReference type="GO" id="GO:0032259">
    <property type="term" value="P:methylation"/>
    <property type="evidence" value="ECO:0007669"/>
    <property type="project" value="UniProtKB-KW"/>
</dbReference>
<comment type="catalytic activity">
    <reaction evidence="9">
        <text>4-(3-methylbut-2-enyl)-L-tryptophan + S-adenosyl-L-methionine = 4-(3-methylbut-2-enyl)-L-abrine + S-adenosyl-L-homocysteine + H(+)</text>
        <dbReference type="Rhea" id="RHEA:34435"/>
        <dbReference type="ChEBI" id="CHEBI:15378"/>
        <dbReference type="ChEBI" id="CHEBI:57856"/>
        <dbReference type="ChEBI" id="CHEBI:58209"/>
        <dbReference type="ChEBI" id="CHEBI:59789"/>
        <dbReference type="ChEBI" id="CHEBI:67248"/>
        <dbReference type="EC" id="2.1.1.261"/>
    </reaction>
</comment>
<dbReference type="OrthoDB" id="659at2759"/>
<dbReference type="Gene3D" id="3.40.50.150">
    <property type="entry name" value="Vaccinia Virus protein VP39"/>
    <property type="match status" value="1"/>
</dbReference>